<reference evidence="2" key="1">
    <citation type="submission" date="2023-02" db="EMBL/GenBank/DDBJ databases">
        <title>Tahibacter soli sp. nov. isolated from soil.</title>
        <authorList>
            <person name="Baek J.H."/>
            <person name="Lee J.K."/>
            <person name="Choi D.G."/>
            <person name="Jeon C.O."/>
        </authorList>
    </citation>
    <scope>NUCLEOTIDE SEQUENCE</scope>
    <source>
        <strain evidence="2">BL</strain>
    </source>
</reference>
<proteinExistence type="predicted"/>
<organism evidence="2 3">
    <name type="scientific">Tahibacter soli</name>
    <dbReference type="NCBI Taxonomy" id="2983605"/>
    <lineage>
        <taxon>Bacteria</taxon>
        <taxon>Pseudomonadati</taxon>
        <taxon>Pseudomonadota</taxon>
        <taxon>Gammaproteobacteria</taxon>
        <taxon>Lysobacterales</taxon>
        <taxon>Rhodanobacteraceae</taxon>
        <taxon>Tahibacter</taxon>
    </lineage>
</organism>
<evidence type="ECO:0000313" key="2">
    <source>
        <dbReference type="EMBL" id="MDC8015915.1"/>
    </source>
</evidence>
<evidence type="ECO:0000313" key="3">
    <source>
        <dbReference type="Proteomes" id="UP001139971"/>
    </source>
</evidence>
<keyword evidence="1" id="KW-1133">Transmembrane helix</keyword>
<feature type="transmembrane region" description="Helical" evidence="1">
    <location>
        <begin position="16"/>
        <end position="36"/>
    </location>
</feature>
<dbReference type="AlphaFoldDB" id="A0A9X4BJ34"/>
<dbReference type="Proteomes" id="UP001139971">
    <property type="component" value="Unassembled WGS sequence"/>
</dbReference>
<protein>
    <recommendedName>
        <fullName evidence="4">PH domain-containing protein</fullName>
    </recommendedName>
</protein>
<dbReference type="EMBL" id="JAOVZO020000023">
    <property type="protein sequence ID" value="MDC8015915.1"/>
    <property type="molecule type" value="Genomic_DNA"/>
</dbReference>
<gene>
    <name evidence="2" type="ORF">OD750_025610</name>
</gene>
<sequence length="180" mass="20448">MTREPQALAIGRSWRWPLFVFALVAAWTAYLAYVCLALQSLVTWPIAALMFLPWGVFFLVQAWRRLRDVFDRRAIVRIDDDGIADLRRSEAVVPWEDISQVRIARARGGTCLMVRFRDRNAALSHVDALGLPAGLARRILSAGDEWPVMLTSLNYRHATVLRTARAYIVRERSRARAAAA</sequence>
<comment type="caution">
    <text evidence="2">The sequence shown here is derived from an EMBL/GenBank/DDBJ whole genome shotgun (WGS) entry which is preliminary data.</text>
</comment>
<name>A0A9X4BJ34_9GAMM</name>
<keyword evidence="1" id="KW-0472">Membrane</keyword>
<evidence type="ECO:0000256" key="1">
    <source>
        <dbReference type="SAM" id="Phobius"/>
    </source>
</evidence>
<keyword evidence="3" id="KW-1185">Reference proteome</keyword>
<keyword evidence="1" id="KW-0812">Transmembrane</keyword>
<feature type="transmembrane region" description="Helical" evidence="1">
    <location>
        <begin position="42"/>
        <end position="63"/>
    </location>
</feature>
<accession>A0A9X4BJ34</accession>
<dbReference type="RefSeq" id="WP_263543547.1">
    <property type="nucleotide sequence ID" value="NZ_JAOVZO020000023.1"/>
</dbReference>
<evidence type="ECO:0008006" key="4">
    <source>
        <dbReference type="Google" id="ProtNLM"/>
    </source>
</evidence>